<feature type="region of interest" description="Disordered" evidence="1">
    <location>
        <begin position="146"/>
        <end position="190"/>
    </location>
</feature>
<name>A0ABP0NKZ0_9DINO</name>
<feature type="compositionally biased region" description="Basic and acidic residues" evidence="1">
    <location>
        <begin position="290"/>
        <end position="306"/>
    </location>
</feature>
<evidence type="ECO:0000313" key="2">
    <source>
        <dbReference type="EMBL" id="CAK9064214.1"/>
    </source>
</evidence>
<reference evidence="2 3" key="1">
    <citation type="submission" date="2024-02" db="EMBL/GenBank/DDBJ databases">
        <authorList>
            <person name="Chen Y."/>
            <person name="Shah S."/>
            <person name="Dougan E. K."/>
            <person name="Thang M."/>
            <person name="Chan C."/>
        </authorList>
    </citation>
    <scope>NUCLEOTIDE SEQUENCE [LARGE SCALE GENOMIC DNA]</scope>
</reference>
<evidence type="ECO:0008006" key="4">
    <source>
        <dbReference type="Google" id="ProtNLM"/>
    </source>
</evidence>
<sequence length="340" mass="36999">MWLSVGQRPVITLGQVSIFPGRSLPAQDPGKARQVGLDCHVMAEAIAGRIICSVCHRSIRPAIFAQHQARCSTLCQARDSRERHACQEQALIDSLGQQRAAAFSCRRLSWSEVRSPRTSVRSFLKECPTCHKQMLSHSLEYHQSRCRGNTETSSTGAKSASSRSAAKTATPLASPRETSSGVATPATDVPITPRPCTQRCSHCGAPVLRSSVAQHEARCQQRAQALQAQAGYPNKCLSLQKSPQKSCDHQPSPTEPCPSCGRLIACHGLQAHYQRCKKWTEILEEKRRPTLLESHRGKEASKKSEEPLEAPLGEAPLQSKTCFVPAPPISSLSCGKVVPA</sequence>
<evidence type="ECO:0000313" key="3">
    <source>
        <dbReference type="Proteomes" id="UP001642484"/>
    </source>
</evidence>
<dbReference type="EMBL" id="CAXAMN010021883">
    <property type="protein sequence ID" value="CAK9064214.1"/>
    <property type="molecule type" value="Genomic_DNA"/>
</dbReference>
<proteinExistence type="predicted"/>
<dbReference type="Proteomes" id="UP001642484">
    <property type="component" value="Unassembled WGS sequence"/>
</dbReference>
<organism evidence="2 3">
    <name type="scientific">Durusdinium trenchii</name>
    <dbReference type="NCBI Taxonomy" id="1381693"/>
    <lineage>
        <taxon>Eukaryota</taxon>
        <taxon>Sar</taxon>
        <taxon>Alveolata</taxon>
        <taxon>Dinophyceae</taxon>
        <taxon>Suessiales</taxon>
        <taxon>Symbiodiniaceae</taxon>
        <taxon>Durusdinium</taxon>
    </lineage>
</organism>
<gene>
    <name evidence="2" type="ORF">CCMP2556_LOCUS31547</name>
</gene>
<keyword evidence="3" id="KW-1185">Reference proteome</keyword>
<feature type="compositionally biased region" description="Low complexity" evidence="1">
    <location>
        <begin position="150"/>
        <end position="170"/>
    </location>
</feature>
<evidence type="ECO:0000256" key="1">
    <source>
        <dbReference type="SAM" id="MobiDB-lite"/>
    </source>
</evidence>
<feature type="region of interest" description="Disordered" evidence="1">
    <location>
        <begin position="290"/>
        <end position="312"/>
    </location>
</feature>
<accession>A0ABP0NKZ0</accession>
<comment type="caution">
    <text evidence="2">The sequence shown here is derived from an EMBL/GenBank/DDBJ whole genome shotgun (WGS) entry which is preliminary data.</text>
</comment>
<protein>
    <recommendedName>
        <fullName evidence="4">XIAP-associated factor 1</fullName>
    </recommendedName>
</protein>